<organism evidence="1 2">
    <name type="scientific">Vitrella brassicaformis (strain CCMP3155)</name>
    <dbReference type="NCBI Taxonomy" id="1169540"/>
    <lineage>
        <taxon>Eukaryota</taxon>
        <taxon>Sar</taxon>
        <taxon>Alveolata</taxon>
        <taxon>Colpodellida</taxon>
        <taxon>Vitrellaceae</taxon>
        <taxon>Vitrella</taxon>
    </lineage>
</organism>
<sequence length="328" mass="35223">MLLTWRKSNLGSAQHCAGACTCACEAAGTSEHSATAAADVAALIRQHGPTKDSVVAFIHAAGAATDKIRLLAKLIEEDASLVTTAKLHWFCERPWLDIILFLLHSGAHATVNEVDGEGLTPLAKAAKNGATCETLRTLLVWGASAPLAGGMLKVNADLRYAYAMYLRVDLQQAIRSAVHSTFHSVAVTARLLETLDSPARPFPVSDAGVAYTIASFLLDLKAIHTHFPKGDALTRRIHTALLHAVCSTASTCGNKLAAAETQAPEQQCFAVKDLCGRRLCLREVVRQAVREELTVWGLSPLCEAFEWRRLGGVERAGEGERFVAFDGL</sequence>
<keyword evidence="2" id="KW-1185">Reference proteome</keyword>
<evidence type="ECO:0000313" key="2">
    <source>
        <dbReference type="Proteomes" id="UP000041254"/>
    </source>
</evidence>
<dbReference type="PhylomeDB" id="A0A0G4H823"/>
<protein>
    <submittedName>
        <fullName evidence="1">Uncharacterized protein</fullName>
    </submittedName>
</protein>
<dbReference type="SUPFAM" id="SSF48403">
    <property type="entry name" value="Ankyrin repeat"/>
    <property type="match status" value="1"/>
</dbReference>
<gene>
    <name evidence="1" type="ORF">Vbra_19813</name>
</gene>
<proteinExistence type="predicted"/>
<dbReference type="VEuPathDB" id="CryptoDB:Vbra_19813"/>
<accession>A0A0G4H823</accession>
<dbReference type="Proteomes" id="UP000041254">
    <property type="component" value="Unassembled WGS sequence"/>
</dbReference>
<name>A0A0G4H823_VITBC</name>
<dbReference type="Gene3D" id="1.25.40.20">
    <property type="entry name" value="Ankyrin repeat-containing domain"/>
    <property type="match status" value="1"/>
</dbReference>
<reference evidence="1 2" key="1">
    <citation type="submission" date="2014-11" db="EMBL/GenBank/DDBJ databases">
        <authorList>
            <person name="Zhu J."/>
            <person name="Qi W."/>
            <person name="Song R."/>
        </authorList>
    </citation>
    <scope>NUCLEOTIDE SEQUENCE [LARGE SCALE GENOMIC DNA]</scope>
</reference>
<evidence type="ECO:0000313" key="1">
    <source>
        <dbReference type="EMBL" id="CEM39852.1"/>
    </source>
</evidence>
<dbReference type="EMBL" id="CDMY01001052">
    <property type="protein sequence ID" value="CEM39852.1"/>
    <property type="molecule type" value="Genomic_DNA"/>
</dbReference>
<dbReference type="InterPro" id="IPR002110">
    <property type="entry name" value="Ankyrin_rpt"/>
</dbReference>
<dbReference type="InParanoid" id="A0A0G4H823"/>
<dbReference type="InterPro" id="IPR036770">
    <property type="entry name" value="Ankyrin_rpt-contain_sf"/>
</dbReference>
<dbReference type="AlphaFoldDB" id="A0A0G4H823"/>
<dbReference type="Pfam" id="PF13637">
    <property type="entry name" value="Ank_4"/>
    <property type="match status" value="1"/>
</dbReference>